<feature type="compositionally biased region" description="Basic and acidic residues" evidence="1">
    <location>
        <begin position="35"/>
        <end position="72"/>
    </location>
</feature>
<reference evidence="2 3" key="1">
    <citation type="submission" date="2018-06" db="EMBL/GenBank/DDBJ databases">
        <authorList>
            <consortium name="Pathogen Informatics"/>
            <person name="Doyle S."/>
        </authorList>
    </citation>
    <scope>NUCLEOTIDE SEQUENCE [LARGE SCALE GENOMIC DNA]</scope>
    <source>
        <strain evidence="2 3">NCTC7914</strain>
    </source>
</reference>
<evidence type="ECO:0000313" key="2">
    <source>
        <dbReference type="EMBL" id="SUD70197.1"/>
    </source>
</evidence>
<dbReference type="EMBL" id="UGUY01000001">
    <property type="protein sequence ID" value="SUD70197.1"/>
    <property type="molecule type" value="Genomic_DNA"/>
</dbReference>
<feature type="compositionally biased region" description="Acidic residues" evidence="1">
    <location>
        <begin position="25"/>
        <end position="34"/>
    </location>
</feature>
<gene>
    <name evidence="2" type="ORF">NCTC7914_04347</name>
</gene>
<name>A0A379KSA1_PSEPU</name>
<evidence type="ECO:0000313" key="3">
    <source>
        <dbReference type="Proteomes" id="UP000254602"/>
    </source>
</evidence>
<evidence type="ECO:0000256" key="1">
    <source>
        <dbReference type="SAM" id="MobiDB-lite"/>
    </source>
</evidence>
<organism evidence="2 3">
    <name type="scientific">Pseudomonas putida</name>
    <name type="common">Arthrobacter siderocapsulatus</name>
    <dbReference type="NCBI Taxonomy" id="303"/>
    <lineage>
        <taxon>Bacteria</taxon>
        <taxon>Pseudomonadati</taxon>
        <taxon>Pseudomonadota</taxon>
        <taxon>Gammaproteobacteria</taxon>
        <taxon>Pseudomonadales</taxon>
        <taxon>Pseudomonadaceae</taxon>
        <taxon>Pseudomonas</taxon>
    </lineage>
</organism>
<protein>
    <submittedName>
        <fullName evidence="2">Uncharacterized protein</fullName>
    </submittedName>
</protein>
<dbReference type="Proteomes" id="UP000254602">
    <property type="component" value="Unassembled WGS sequence"/>
</dbReference>
<accession>A0A379KSA1</accession>
<dbReference type="AlphaFoldDB" id="A0A379KSA1"/>
<dbReference type="RefSeq" id="WP_115275156.1">
    <property type="nucleotide sequence ID" value="NZ_UGUY01000001.1"/>
</dbReference>
<proteinExistence type="predicted"/>
<sequence>MTTGKRFTDNDAPGAKPHEDADWPTGEDDEDSEQDERSKAQASDDHRDEKARTEGERGSGRPDPSRASEAERYSYQPWQKIKP</sequence>
<feature type="region of interest" description="Disordered" evidence="1">
    <location>
        <begin position="1"/>
        <end position="83"/>
    </location>
</feature>